<comment type="caution">
    <text evidence="2">The sequence shown here is derived from an EMBL/GenBank/DDBJ whole genome shotgun (WGS) entry which is preliminary data.</text>
</comment>
<feature type="compositionally biased region" description="Low complexity" evidence="1">
    <location>
        <begin position="95"/>
        <end position="109"/>
    </location>
</feature>
<evidence type="ECO:0000256" key="1">
    <source>
        <dbReference type="SAM" id="MobiDB-lite"/>
    </source>
</evidence>
<dbReference type="AlphaFoldDB" id="A0A9J6G3J6"/>
<organism evidence="2 3">
    <name type="scientific">Haemaphysalis longicornis</name>
    <name type="common">Bush tick</name>
    <dbReference type="NCBI Taxonomy" id="44386"/>
    <lineage>
        <taxon>Eukaryota</taxon>
        <taxon>Metazoa</taxon>
        <taxon>Ecdysozoa</taxon>
        <taxon>Arthropoda</taxon>
        <taxon>Chelicerata</taxon>
        <taxon>Arachnida</taxon>
        <taxon>Acari</taxon>
        <taxon>Parasitiformes</taxon>
        <taxon>Ixodida</taxon>
        <taxon>Ixodoidea</taxon>
        <taxon>Ixodidae</taxon>
        <taxon>Haemaphysalinae</taxon>
        <taxon>Haemaphysalis</taxon>
    </lineage>
</organism>
<evidence type="ECO:0000313" key="2">
    <source>
        <dbReference type="EMBL" id="KAH9368956.1"/>
    </source>
</evidence>
<name>A0A9J6G3J6_HAELO</name>
<dbReference type="EMBL" id="JABSTR010000004">
    <property type="protein sequence ID" value="KAH9368956.1"/>
    <property type="molecule type" value="Genomic_DNA"/>
</dbReference>
<dbReference type="OrthoDB" id="10423842at2759"/>
<sequence length="122" mass="12913">MALHKRYHSNLGVCYADTARYPGRSAVTAVVVDQKGNAISSCSVTPPRPDTGEEVAIALAITGTRASSNHIGFQDRPAQLRKRESFYGSGAYTTDSLSDSSIASPSDLDTSALVAPRERDGP</sequence>
<gene>
    <name evidence="2" type="ORF">HPB48_015992</name>
</gene>
<accession>A0A9J6G3J6</accession>
<evidence type="ECO:0000313" key="3">
    <source>
        <dbReference type="Proteomes" id="UP000821853"/>
    </source>
</evidence>
<reference evidence="2 3" key="1">
    <citation type="journal article" date="2020" name="Cell">
        <title>Large-Scale Comparative Analyses of Tick Genomes Elucidate Their Genetic Diversity and Vector Capacities.</title>
        <authorList>
            <consortium name="Tick Genome and Microbiome Consortium (TIGMIC)"/>
            <person name="Jia N."/>
            <person name="Wang J."/>
            <person name="Shi W."/>
            <person name="Du L."/>
            <person name="Sun Y."/>
            <person name="Zhan W."/>
            <person name="Jiang J.F."/>
            <person name="Wang Q."/>
            <person name="Zhang B."/>
            <person name="Ji P."/>
            <person name="Bell-Sakyi L."/>
            <person name="Cui X.M."/>
            <person name="Yuan T.T."/>
            <person name="Jiang B.G."/>
            <person name="Yang W.F."/>
            <person name="Lam T.T."/>
            <person name="Chang Q.C."/>
            <person name="Ding S.J."/>
            <person name="Wang X.J."/>
            <person name="Zhu J.G."/>
            <person name="Ruan X.D."/>
            <person name="Zhao L."/>
            <person name="Wei J.T."/>
            <person name="Ye R.Z."/>
            <person name="Que T.C."/>
            <person name="Du C.H."/>
            <person name="Zhou Y.H."/>
            <person name="Cheng J.X."/>
            <person name="Dai P.F."/>
            <person name="Guo W.B."/>
            <person name="Han X.H."/>
            <person name="Huang E.J."/>
            <person name="Li L.F."/>
            <person name="Wei W."/>
            <person name="Gao Y.C."/>
            <person name="Liu J.Z."/>
            <person name="Shao H.Z."/>
            <person name="Wang X."/>
            <person name="Wang C.C."/>
            <person name="Yang T.C."/>
            <person name="Huo Q.B."/>
            <person name="Li W."/>
            <person name="Chen H.Y."/>
            <person name="Chen S.E."/>
            <person name="Zhou L.G."/>
            <person name="Ni X.B."/>
            <person name="Tian J.H."/>
            <person name="Sheng Y."/>
            <person name="Liu T."/>
            <person name="Pan Y.S."/>
            <person name="Xia L.Y."/>
            <person name="Li J."/>
            <person name="Zhao F."/>
            <person name="Cao W.C."/>
        </authorList>
    </citation>
    <scope>NUCLEOTIDE SEQUENCE [LARGE SCALE GENOMIC DNA]</scope>
    <source>
        <strain evidence="2">HaeL-2018</strain>
    </source>
</reference>
<keyword evidence="3" id="KW-1185">Reference proteome</keyword>
<protein>
    <submittedName>
        <fullName evidence="2">Uncharacterized protein</fullName>
    </submittedName>
</protein>
<proteinExistence type="predicted"/>
<feature type="region of interest" description="Disordered" evidence="1">
    <location>
        <begin position="92"/>
        <end position="122"/>
    </location>
</feature>
<dbReference type="Proteomes" id="UP000821853">
    <property type="component" value="Chromosome 2"/>
</dbReference>
<dbReference type="VEuPathDB" id="VectorBase:HLOH_059408"/>